<dbReference type="PANTHER" id="PTHR11742:SF103">
    <property type="entry name" value="ENDOPLASMIC RETICULUM MANNOSIDASE MNL2-RELATED"/>
    <property type="match status" value="1"/>
</dbReference>
<protein>
    <recommendedName>
        <fullName evidence="9">alpha-1,2-Mannosidase</fullName>
        <ecNumber evidence="9">3.2.1.-</ecNumber>
    </recommendedName>
</protein>
<name>A0A6A6HX99_9PLEO</name>
<keyword evidence="7" id="KW-0106">Calcium</keyword>
<organism evidence="11 12">
    <name type="scientific">Trematosphaeria pertusa</name>
    <dbReference type="NCBI Taxonomy" id="390896"/>
    <lineage>
        <taxon>Eukaryota</taxon>
        <taxon>Fungi</taxon>
        <taxon>Dikarya</taxon>
        <taxon>Ascomycota</taxon>
        <taxon>Pezizomycotina</taxon>
        <taxon>Dothideomycetes</taxon>
        <taxon>Pleosporomycetidae</taxon>
        <taxon>Pleosporales</taxon>
        <taxon>Massarineae</taxon>
        <taxon>Trematosphaeriaceae</taxon>
        <taxon>Trematosphaeria</taxon>
    </lineage>
</organism>
<feature type="active site" evidence="6">
    <location>
        <position position="573"/>
    </location>
</feature>
<evidence type="ECO:0000256" key="4">
    <source>
        <dbReference type="ARBA" id="ARBA00022801"/>
    </source>
</evidence>
<dbReference type="InterPro" id="IPR001382">
    <property type="entry name" value="Glyco_hydro_47"/>
</dbReference>
<dbReference type="GO" id="GO:0016020">
    <property type="term" value="C:membrane"/>
    <property type="evidence" value="ECO:0007669"/>
    <property type="project" value="InterPro"/>
</dbReference>
<keyword evidence="12" id="KW-1185">Reference proteome</keyword>
<evidence type="ECO:0000313" key="11">
    <source>
        <dbReference type="EMBL" id="KAF2242000.1"/>
    </source>
</evidence>
<feature type="active site" description="Proton donor" evidence="6">
    <location>
        <position position="693"/>
    </location>
</feature>
<keyword evidence="7" id="KW-0479">Metal-binding</keyword>
<keyword evidence="4 9" id="KW-0378">Hydrolase</keyword>
<feature type="compositionally biased region" description="Pro residues" evidence="10">
    <location>
        <begin position="476"/>
        <end position="489"/>
    </location>
</feature>
<dbReference type="EMBL" id="ML987209">
    <property type="protein sequence ID" value="KAF2242000.1"/>
    <property type="molecule type" value="Genomic_DNA"/>
</dbReference>
<feature type="region of interest" description="Disordered" evidence="10">
    <location>
        <begin position="797"/>
        <end position="848"/>
    </location>
</feature>
<comment type="pathway">
    <text evidence="2">Protein modification; protein glycosylation.</text>
</comment>
<evidence type="ECO:0000256" key="1">
    <source>
        <dbReference type="ARBA" id="ARBA00001913"/>
    </source>
</evidence>
<dbReference type="GO" id="GO:0036503">
    <property type="term" value="P:ERAD pathway"/>
    <property type="evidence" value="ECO:0007669"/>
    <property type="project" value="UniProtKB-ARBA"/>
</dbReference>
<evidence type="ECO:0000313" key="12">
    <source>
        <dbReference type="Proteomes" id="UP000800094"/>
    </source>
</evidence>
<evidence type="ECO:0000256" key="10">
    <source>
        <dbReference type="SAM" id="MobiDB-lite"/>
    </source>
</evidence>
<dbReference type="GO" id="GO:0005509">
    <property type="term" value="F:calcium ion binding"/>
    <property type="evidence" value="ECO:0007669"/>
    <property type="project" value="InterPro"/>
</dbReference>
<feature type="compositionally biased region" description="Polar residues" evidence="10">
    <location>
        <begin position="550"/>
        <end position="561"/>
    </location>
</feature>
<dbReference type="InterPro" id="IPR012341">
    <property type="entry name" value="6hp_glycosidase-like_sf"/>
</dbReference>
<dbReference type="InterPro" id="IPR036026">
    <property type="entry name" value="Seven-hairpin_glycosidases"/>
</dbReference>
<dbReference type="GO" id="GO:0005783">
    <property type="term" value="C:endoplasmic reticulum"/>
    <property type="evidence" value="ECO:0007669"/>
    <property type="project" value="TreeGrafter"/>
</dbReference>
<dbReference type="PANTHER" id="PTHR11742">
    <property type="entry name" value="MANNOSYL-OLIGOSACCHARIDE ALPHA-1,2-MANNOSIDASE-RELATED"/>
    <property type="match status" value="1"/>
</dbReference>
<proteinExistence type="inferred from homology"/>
<dbReference type="AlphaFoldDB" id="A0A6A6HX99"/>
<dbReference type="PRINTS" id="PR00747">
    <property type="entry name" value="GLYHDRLASE47"/>
</dbReference>
<reference evidence="11" key="1">
    <citation type="journal article" date="2020" name="Stud. Mycol.">
        <title>101 Dothideomycetes genomes: a test case for predicting lifestyles and emergence of pathogens.</title>
        <authorList>
            <person name="Haridas S."/>
            <person name="Albert R."/>
            <person name="Binder M."/>
            <person name="Bloem J."/>
            <person name="Labutti K."/>
            <person name="Salamov A."/>
            <person name="Andreopoulos B."/>
            <person name="Baker S."/>
            <person name="Barry K."/>
            <person name="Bills G."/>
            <person name="Bluhm B."/>
            <person name="Cannon C."/>
            <person name="Castanera R."/>
            <person name="Culley D."/>
            <person name="Daum C."/>
            <person name="Ezra D."/>
            <person name="Gonzalez J."/>
            <person name="Henrissat B."/>
            <person name="Kuo A."/>
            <person name="Liang C."/>
            <person name="Lipzen A."/>
            <person name="Lutzoni F."/>
            <person name="Magnuson J."/>
            <person name="Mondo S."/>
            <person name="Nolan M."/>
            <person name="Ohm R."/>
            <person name="Pangilinan J."/>
            <person name="Park H.-J."/>
            <person name="Ramirez L."/>
            <person name="Alfaro M."/>
            <person name="Sun H."/>
            <person name="Tritt A."/>
            <person name="Yoshinaga Y."/>
            <person name="Zwiers L.-H."/>
            <person name="Turgeon B."/>
            <person name="Goodwin S."/>
            <person name="Spatafora J."/>
            <person name="Crous P."/>
            <person name="Grigoriev I."/>
        </authorList>
    </citation>
    <scope>NUCLEOTIDE SEQUENCE</scope>
    <source>
        <strain evidence="11">CBS 122368</strain>
    </source>
</reference>
<gene>
    <name evidence="11" type="ORF">BU26DRAFT_467930</name>
</gene>
<dbReference type="GO" id="GO:0005975">
    <property type="term" value="P:carbohydrate metabolic process"/>
    <property type="evidence" value="ECO:0007669"/>
    <property type="project" value="InterPro"/>
</dbReference>
<evidence type="ECO:0000256" key="5">
    <source>
        <dbReference type="ARBA" id="ARBA00023157"/>
    </source>
</evidence>
<feature type="region of interest" description="Disordered" evidence="10">
    <location>
        <begin position="476"/>
        <end position="563"/>
    </location>
</feature>
<evidence type="ECO:0000256" key="7">
    <source>
        <dbReference type="PIRSR" id="PIRSR601382-2"/>
    </source>
</evidence>
<dbReference type="GO" id="GO:0004571">
    <property type="term" value="F:mannosyl-oligosaccharide 1,2-alpha-mannosidase activity"/>
    <property type="evidence" value="ECO:0007669"/>
    <property type="project" value="InterPro"/>
</dbReference>
<evidence type="ECO:0000256" key="9">
    <source>
        <dbReference type="RuleBase" id="RU361193"/>
    </source>
</evidence>
<feature type="compositionally biased region" description="Basic and acidic residues" evidence="10">
    <location>
        <begin position="59"/>
        <end position="68"/>
    </location>
</feature>
<feature type="active site" description="Proton donor" evidence="6">
    <location>
        <position position="281"/>
    </location>
</feature>
<evidence type="ECO:0000256" key="8">
    <source>
        <dbReference type="PIRSR" id="PIRSR601382-3"/>
    </source>
</evidence>
<sequence>MLRYRRYRVFLVFAVIAVFALYKFGSSSTSWKEQAARLSQAKANDEDPPRLNWQPRPQVAKETKKFEVEVPAAKTPQPKQTPPPIAPVSRPVEKKPTLSPKKPAAKPTPVGAGGVENDDATKPEFTPLAEGGQGALEVTPLPSISSVEPIHWKKLSEHFPVPSESLIKLPSGKPKPVPKIQFDFKKESPAQKQDRETKLHVIRDVFKRSWSGYKEHAWLQDELKPVSGESKNPFAGWGATLVDALDTLWIMDLKEEFAEAVEAVNKIDFTTTTRPDIPLFETTIRYLGGLVAAYDISGKKHKNLLDKAVELAEVLMSAFDTPNRMPETYYYWRPDFSSNAHRASNRVVLAEIGSLSVEFTRLAQLTGEDKYYDAVARITDLFDEFQNNTRLPGMWPTYLDASGCKMIEWTPEINKPLQKPLPGKDLDQELPAVADGPVVKQPEETAAATVTEELSPGGHKYVPLEKPEPFVLVPNGPNPTFKPPPPEEPLPMWLGDPGKGKIKGWDADSGLAKRQLDSDDANASPVEDSPTPIATETDAAAEPTETRPTCQEQGFASSSDYGSEEFTLGGMSDSTYEYLPKEYLLLGGLVEKYRDMYEKSMDVVKKHLLFRPMVPDENDILFSGKLMVPSLSAPSEKIGDLEAENAHLTCFAGGMFGMGAKLFDRPEDLDIAKKLTEGCIWSYNMTATGIMPEAFDAVACDSREHCSWNQTKYWETLDPRADARLEQYKDAMKTYKEQMSSASAWYEEELRAMATPPPTLEETAVGAVEARPTPTVVADLLDKRQLADLEDDVLEQQVTPLKESPAPEVSQDRESVMGGEAEEGEGPPTPVQSVAESPSPSRTLPAFPVIYTPKVPPTHEEYIKNRIQEERLPPGVTFIKARGYILRPEAIESVWYLYRITGDPYYRAAGWRMFEAVNEHTAALYGNSAIDDVTRTSPTLEDSMESFWLAETLKYFYLLFAEESVVSLDEWVLNTEAHPFRRPT</sequence>
<keyword evidence="5 8" id="KW-1015">Disulfide bond</keyword>
<comment type="cofactor">
    <cofactor evidence="1 7">
        <name>Ca(2+)</name>
        <dbReference type="ChEBI" id="CHEBI:29108"/>
    </cofactor>
</comment>
<evidence type="ECO:0000256" key="3">
    <source>
        <dbReference type="ARBA" id="ARBA00007658"/>
    </source>
</evidence>
<feature type="compositionally biased region" description="Polar residues" evidence="10">
    <location>
        <begin position="831"/>
        <end position="842"/>
    </location>
</feature>
<feature type="disulfide bond" evidence="8">
    <location>
        <begin position="650"/>
        <end position="679"/>
    </location>
</feature>
<accession>A0A6A6HX99</accession>
<dbReference type="SUPFAM" id="SSF48225">
    <property type="entry name" value="Seven-hairpin glycosidases"/>
    <property type="match status" value="1"/>
</dbReference>
<dbReference type="UniPathway" id="UPA00378"/>
<feature type="binding site" evidence="7">
    <location>
        <position position="975"/>
    </location>
    <ligand>
        <name>Ca(2+)</name>
        <dbReference type="ChEBI" id="CHEBI:29108"/>
    </ligand>
</feature>
<keyword evidence="9" id="KW-0326">Glycosidase</keyword>
<evidence type="ECO:0000256" key="2">
    <source>
        <dbReference type="ARBA" id="ARBA00004922"/>
    </source>
</evidence>
<dbReference type="RefSeq" id="XP_033677004.1">
    <property type="nucleotide sequence ID" value="XM_033825272.1"/>
</dbReference>
<comment type="similarity">
    <text evidence="3 9">Belongs to the glycosyl hydrolase 47 family.</text>
</comment>
<dbReference type="InterPro" id="IPR050749">
    <property type="entry name" value="Glycosyl_Hydrolase_47"/>
</dbReference>
<feature type="active site" evidence="6">
    <location>
        <position position="889"/>
    </location>
</feature>
<dbReference type="Gene3D" id="1.50.10.10">
    <property type="match status" value="3"/>
</dbReference>
<dbReference type="Proteomes" id="UP000800094">
    <property type="component" value="Unassembled WGS sequence"/>
</dbReference>
<feature type="compositionally biased region" description="Low complexity" evidence="10">
    <location>
        <begin position="530"/>
        <end position="549"/>
    </location>
</feature>
<dbReference type="GeneID" id="54578602"/>
<dbReference type="OrthoDB" id="8118055at2759"/>
<dbReference type="EC" id="3.2.1.-" evidence="9"/>
<feature type="region of interest" description="Disordered" evidence="10">
    <location>
        <begin position="39"/>
        <end position="136"/>
    </location>
</feature>
<evidence type="ECO:0000256" key="6">
    <source>
        <dbReference type="PIRSR" id="PIRSR601382-1"/>
    </source>
</evidence>
<dbReference type="Pfam" id="PF01532">
    <property type="entry name" value="Glyco_hydro_47"/>
    <property type="match status" value="1"/>
</dbReference>